<sequence length="372" mass="41885">MPAAVVQSRSPVRAESAESAESAGLRHASDDGPGIRRVRCGLGFRYEDPAGRTIRDREVMRRIASLAIPPAWTGVWICPDPSGHLQATGRDARGRKQYRYHPRWRSVRDETKYARMIAFGASLGRLRTRIDRDLRRRGLPREKVLAVVVRLLEVSLIRVGNDDYAERNHSYGLTTLRDRHVSFEGGTIRFAFRGKSGVSHEVDLHDARLARVIRRCRDLPGQELFQYLDQGGKVVDVGSADVNDYLREATGRDFTAKDFRTWAGTVLAAMALQECESCSSESEAKRNIVRAVGRVAERLGNTPTVCRKCYVHPAVIDAYLDGTMLDALRRRADRALSDDLKHLRPEEAAVLALLRSRLSREQSGRKTRRRTA</sequence>
<dbReference type="Proteomes" id="UP000317835">
    <property type="component" value="Chromosome"/>
</dbReference>
<dbReference type="KEGG" id="tpla:ElP_12790"/>
<dbReference type="Pfam" id="PF01028">
    <property type="entry name" value="Topoisom_I"/>
    <property type="match status" value="1"/>
</dbReference>
<evidence type="ECO:0000256" key="3">
    <source>
        <dbReference type="ARBA" id="ARBA00012891"/>
    </source>
</evidence>
<evidence type="ECO:0000259" key="8">
    <source>
        <dbReference type="Pfam" id="PF01028"/>
    </source>
</evidence>
<evidence type="ECO:0000256" key="1">
    <source>
        <dbReference type="ARBA" id="ARBA00000213"/>
    </source>
</evidence>
<feature type="domain" description="DNA topoisomerase IB N-terminal" evidence="9">
    <location>
        <begin position="43"/>
        <end position="91"/>
    </location>
</feature>
<evidence type="ECO:0000256" key="6">
    <source>
        <dbReference type="ARBA" id="ARBA00023235"/>
    </source>
</evidence>
<feature type="region of interest" description="Disordered" evidence="7">
    <location>
        <begin position="1"/>
        <end position="30"/>
    </location>
</feature>
<evidence type="ECO:0000256" key="4">
    <source>
        <dbReference type="ARBA" id="ARBA00023029"/>
    </source>
</evidence>
<dbReference type="RefSeq" id="WP_145267794.1">
    <property type="nucleotide sequence ID" value="NZ_CP036426.1"/>
</dbReference>
<dbReference type="InterPro" id="IPR049331">
    <property type="entry name" value="Top1B_N_bact"/>
</dbReference>
<dbReference type="InterPro" id="IPR001631">
    <property type="entry name" value="TopoI"/>
</dbReference>
<dbReference type="Gene3D" id="1.10.132.120">
    <property type="match status" value="1"/>
</dbReference>
<keyword evidence="5" id="KW-0238">DNA-binding</keyword>
<dbReference type="InterPro" id="IPR014711">
    <property type="entry name" value="TopoI_cat_a-hlx-sub_euk"/>
</dbReference>
<dbReference type="OrthoDB" id="9778962at2"/>
<dbReference type="InterPro" id="IPR011010">
    <property type="entry name" value="DNA_brk_join_enz"/>
</dbReference>
<reference evidence="10 11" key="1">
    <citation type="submission" date="2019-02" db="EMBL/GenBank/DDBJ databases">
        <title>Deep-cultivation of Planctomycetes and their phenomic and genomic characterization uncovers novel biology.</title>
        <authorList>
            <person name="Wiegand S."/>
            <person name="Jogler M."/>
            <person name="Boedeker C."/>
            <person name="Pinto D."/>
            <person name="Vollmers J."/>
            <person name="Rivas-Marin E."/>
            <person name="Kohn T."/>
            <person name="Peeters S.H."/>
            <person name="Heuer A."/>
            <person name="Rast P."/>
            <person name="Oberbeckmann S."/>
            <person name="Bunk B."/>
            <person name="Jeske O."/>
            <person name="Meyerdierks A."/>
            <person name="Storesund J.E."/>
            <person name="Kallscheuer N."/>
            <person name="Luecker S."/>
            <person name="Lage O.M."/>
            <person name="Pohl T."/>
            <person name="Merkel B.J."/>
            <person name="Hornburger P."/>
            <person name="Mueller R.-W."/>
            <person name="Bruemmer F."/>
            <person name="Labrenz M."/>
            <person name="Spormann A.M."/>
            <person name="Op den Camp H."/>
            <person name="Overmann J."/>
            <person name="Amann R."/>
            <person name="Jetten M.S.M."/>
            <person name="Mascher T."/>
            <person name="Medema M.H."/>
            <person name="Devos D.P."/>
            <person name="Kaster A.-K."/>
            <person name="Ovreas L."/>
            <person name="Rohde M."/>
            <person name="Galperin M.Y."/>
            <person name="Jogler C."/>
        </authorList>
    </citation>
    <scope>NUCLEOTIDE SEQUENCE [LARGE SCALE GENOMIC DNA]</scope>
    <source>
        <strain evidence="10 11">ElP</strain>
    </source>
</reference>
<dbReference type="SUPFAM" id="SSF55869">
    <property type="entry name" value="DNA topoisomerase I domain"/>
    <property type="match status" value="1"/>
</dbReference>
<dbReference type="InterPro" id="IPR035447">
    <property type="entry name" value="DNA_topo_I_N_sf"/>
</dbReference>
<evidence type="ECO:0000259" key="9">
    <source>
        <dbReference type="Pfam" id="PF21338"/>
    </source>
</evidence>
<dbReference type="EMBL" id="CP036426">
    <property type="protein sequence ID" value="QDV33408.1"/>
    <property type="molecule type" value="Genomic_DNA"/>
</dbReference>
<keyword evidence="6 10" id="KW-0413">Isomerase</keyword>
<accession>A0A518GXT5</accession>
<dbReference type="Gene3D" id="3.30.66.10">
    <property type="entry name" value="DNA topoisomerase I domain"/>
    <property type="match status" value="1"/>
</dbReference>
<keyword evidence="4" id="KW-0799">Topoisomerase</keyword>
<keyword evidence="11" id="KW-1185">Reference proteome</keyword>
<dbReference type="Pfam" id="PF21338">
    <property type="entry name" value="Top1B_N_bact"/>
    <property type="match status" value="1"/>
</dbReference>
<dbReference type="GO" id="GO:0006265">
    <property type="term" value="P:DNA topological change"/>
    <property type="evidence" value="ECO:0007669"/>
    <property type="project" value="InterPro"/>
</dbReference>
<dbReference type="GO" id="GO:0003677">
    <property type="term" value="F:DNA binding"/>
    <property type="evidence" value="ECO:0007669"/>
    <property type="project" value="UniProtKB-KW"/>
</dbReference>
<gene>
    <name evidence="10" type="ORF">ElP_12790</name>
</gene>
<dbReference type="GO" id="GO:0003917">
    <property type="term" value="F:DNA topoisomerase type I (single strand cut, ATP-independent) activity"/>
    <property type="evidence" value="ECO:0007669"/>
    <property type="project" value="UniProtKB-EC"/>
</dbReference>
<dbReference type="EC" id="5.6.2.1" evidence="3"/>
<evidence type="ECO:0000256" key="2">
    <source>
        <dbReference type="ARBA" id="ARBA00006645"/>
    </source>
</evidence>
<dbReference type="InterPro" id="IPR013500">
    <property type="entry name" value="TopoI_cat_euk"/>
</dbReference>
<dbReference type="Gene3D" id="3.90.15.10">
    <property type="entry name" value="Topoisomerase I, Chain A, domain 3"/>
    <property type="match status" value="1"/>
</dbReference>
<evidence type="ECO:0000256" key="5">
    <source>
        <dbReference type="ARBA" id="ARBA00023125"/>
    </source>
</evidence>
<proteinExistence type="inferred from homology"/>
<dbReference type="PRINTS" id="PR00416">
    <property type="entry name" value="EUTPISMRASEI"/>
</dbReference>
<evidence type="ECO:0000313" key="10">
    <source>
        <dbReference type="EMBL" id="QDV33408.1"/>
    </source>
</evidence>
<comment type="similarity">
    <text evidence="2">Belongs to the type IB topoisomerase family.</text>
</comment>
<name>A0A518GXT5_9BACT</name>
<evidence type="ECO:0000256" key="7">
    <source>
        <dbReference type="SAM" id="MobiDB-lite"/>
    </source>
</evidence>
<dbReference type="PROSITE" id="PS52038">
    <property type="entry name" value="TOPO_IB_2"/>
    <property type="match status" value="1"/>
</dbReference>
<organism evidence="10 11">
    <name type="scientific">Tautonia plasticadhaerens</name>
    <dbReference type="NCBI Taxonomy" id="2527974"/>
    <lineage>
        <taxon>Bacteria</taxon>
        <taxon>Pseudomonadati</taxon>
        <taxon>Planctomycetota</taxon>
        <taxon>Planctomycetia</taxon>
        <taxon>Isosphaerales</taxon>
        <taxon>Isosphaeraceae</taxon>
        <taxon>Tautonia</taxon>
    </lineage>
</organism>
<comment type="catalytic activity">
    <reaction evidence="1">
        <text>ATP-independent breakage of single-stranded DNA, followed by passage and rejoining.</text>
        <dbReference type="EC" id="5.6.2.1"/>
    </reaction>
</comment>
<feature type="domain" description="DNA topoisomerase I catalytic core eukaryotic-type" evidence="8">
    <location>
        <begin position="104"/>
        <end position="319"/>
    </location>
</feature>
<evidence type="ECO:0000313" key="11">
    <source>
        <dbReference type="Proteomes" id="UP000317835"/>
    </source>
</evidence>
<dbReference type="SUPFAM" id="SSF56349">
    <property type="entry name" value="DNA breaking-rejoining enzymes"/>
    <property type="match status" value="1"/>
</dbReference>
<protein>
    <recommendedName>
        <fullName evidence="3">DNA topoisomerase</fullName>
        <ecNumber evidence="3">5.6.2.1</ecNumber>
    </recommendedName>
</protein>
<dbReference type="AlphaFoldDB" id="A0A518GXT5"/>